<protein>
    <submittedName>
        <fullName evidence="1">Sugar nucleotide-binding protein</fullName>
    </submittedName>
</protein>
<comment type="caution">
    <text evidence="1">The sequence shown here is derived from an EMBL/GenBank/DDBJ whole genome shotgun (WGS) entry which is preliminary data.</text>
</comment>
<feature type="non-terminal residue" evidence="1">
    <location>
        <position position="1"/>
    </location>
</feature>
<accession>A0ABQ5L1P4</accession>
<dbReference type="SUPFAM" id="SSF51735">
    <property type="entry name" value="NAD(P)-binding Rossmann-fold domains"/>
    <property type="match status" value="1"/>
</dbReference>
<dbReference type="Gene3D" id="3.90.25.10">
    <property type="entry name" value="UDP-galactose 4-epimerase, domain 1"/>
    <property type="match status" value="1"/>
</dbReference>
<evidence type="ECO:0000313" key="2">
    <source>
        <dbReference type="Proteomes" id="UP001057375"/>
    </source>
</evidence>
<name>A0ABQ5L1P4_9EUKA</name>
<gene>
    <name evidence="1" type="ORF">ADUPG1_003552</name>
</gene>
<organism evidence="1 2">
    <name type="scientific">Aduncisulcus paluster</name>
    <dbReference type="NCBI Taxonomy" id="2918883"/>
    <lineage>
        <taxon>Eukaryota</taxon>
        <taxon>Metamonada</taxon>
        <taxon>Carpediemonas-like organisms</taxon>
        <taxon>Aduncisulcus</taxon>
    </lineage>
</organism>
<proteinExistence type="predicted"/>
<feature type="non-terminal residue" evidence="1">
    <location>
        <position position="163"/>
    </location>
</feature>
<dbReference type="EMBL" id="BQXS01004895">
    <property type="protein sequence ID" value="GKT37614.1"/>
    <property type="molecule type" value="Genomic_DNA"/>
</dbReference>
<sequence>LSTGQEITPFNDLTIAPVLFEDAALACCKIMEKGGNGIFHCSGPQEISYLEFGQLLCEQSGFNNELIKSASSKGLIDYCPKHCGLDSKATEEMIQFKFPVPELVIERLRQPRCLLCGSSDLNNFDQFNDFPGITSDCKPWPRSGDFMLCKTCGQPQKKLTAQW</sequence>
<reference evidence="1" key="1">
    <citation type="submission" date="2022-03" db="EMBL/GenBank/DDBJ databases">
        <title>Draft genome sequence of Aduncisulcus paluster, a free-living microaerophilic Fornicata.</title>
        <authorList>
            <person name="Yuyama I."/>
            <person name="Kume K."/>
            <person name="Tamura T."/>
            <person name="Inagaki Y."/>
            <person name="Hashimoto T."/>
        </authorList>
    </citation>
    <scope>NUCLEOTIDE SEQUENCE</scope>
    <source>
        <strain evidence="1">NY0171</strain>
    </source>
</reference>
<dbReference type="Proteomes" id="UP001057375">
    <property type="component" value="Unassembled WGS sequence"/>
</dbReference>
<dbReference type="Gene3D" id="3.40.50.720">
    <property type="entry name" value="NAD(P)-binding Rossmann-like Domain"/>
    <property type="match status" value="1"/>
</dbReference>
<evidence type="ECO:0000313" key="1">
    <source>
        <dbReference type="EMBL" id="GKT37614.1"/>
    </source>
</evidence>
<keyword evidence="2" id="KW-1185">Reference proteome</keyword>
<dbReference type="InterPro" id="IPR036291">
    <property type="entry name" value="NAD(P)-bd_dom_sf"/>
</dbReference>